<dbReference type="CDD" id="cd07503">
    <property type="entry name" value="HAD_HisB-N"/>
    <property type="match status" value="1"/>
</dbReference>
<dbReference type="InterPro" id="IPR006549">
    <property type="entry name" value="HAD-SF_hydro_IIIA"/>
</dbReference>
<evidence type="ECO:0000256" key="2">
    <source>
        <dbReference type="ARBA" id="ARBA00022490"/>
    </source>
</evidence>
<protein>
    <recommendedName>
        <fullName evidence="6 7">D,D-heptose 1,7-bisphosphate phosphatase</fullName>
        <ecNumber evidence="7">3.1.3.-</ecNumber>
    </recommendedName>
</protein>
<dbReference type="RefSeq" id="WP_026262722.1">
    <property type="nucleotide sequence ID" value="NZ_BSOZ01000009.1"/>
</dbReference>
<comment type="caution">
    <text evidence="8">The sequence shown here is derived from an EMBL/GenBank/DDBJ whole genome shotgun (WGS) entry which is preliminary data.</text>
</comment>
<dbReference type="Pfam" id="PF13242">
    <property type="entry name" value="Hydrolase_like"/>
    <property type="match status" value="1"/>
</dbReference>
<evidence type="ECO:0000256" key="5">
    <source>
        <dbReference type="ARBA" id="ARBA00023277"/>
    </source>
</evidence>
<evidence type="ECO:0000313" key="8">
    <source>
        <dbReference type="EMBL" id="GLS03831.1"/>
    </source>
</evidence>
<organism evidence="8 9">
    <name type="scientific">Chitiniphilus shinanonensis</name>
    <dbReference type="NCBI Taxonomy" id="553088"/>
    <lineage>
        <taxon>Bacteria</taxon>
        <taxon>Pseudomonadati</taxon>
        <taxon>Pseudomonadota</taxon>
        <taxon>Betaproteobacteria</taxon>
        <taxon>Neisseriales</taxon>
        <taxon>Chitinibacteraceae</taxon>
        <taxon>Chitiniphilus</taxon>
    </lineage>
</organism>
<dbReference type="NCBIfam" id="TIGR01656">
    <property type="entry name" value="Histidinol-ppas"/>
    <property type="match status" value="1"/>
</dbReference>
<evidence type="ECO:0000256" key="1">
    <source>
        <dbReference type="ARBA" id="ARBA00004496"/>
    </source>
</evidence>
<dbReference type="EC" id="3.1.3.-" evidence="7"/>
<dbReference type="InterPro" id="IPR036412">
    <property type="entry name" value="HAD-like_sf"/>
</dbReference>
<sequence length="180" mass="20076">MKRPALFLDRDGVINVDHGYVYQAENFSFLPGIFELVQFANKLNYLVIVVTNQSGIGRGYYTEKDFHKLMTWMKARFKEHEAEIDGIYFCPFHPEYGVGEYRRTSDLRKPGPGMIMCAADDFGIDLSHSIMVGDNITDMQAGLAAGVGTLLYLGQQPTSVGINIHSLTEVHAYLSANVSS</sequence>
<evidence type="ECO:0000256" key="3">
    <source>
        <dbReference type="ARBA" id="ARBA00022723"/>
    </source>
</evidence>
<dbReference type="InterPro" id="IPR004446">
    <property type="entry name" value="Heptose_bisP_phosphatase"/>
</dbReference>
<reference evidence="9" key="1">
    <citation type="journal article" date="2019" name="Int. J. Syst. Evol. Microbiol.">
        <title>The Global Catalogue of Microorganisms (GCM) 10K type strain sequencing project: providing services to taxonomists for standard genome sequencing and annotation.</title>
        <authorList>
            <consortium name="The Broad Institute Genomics Platform"/>
            <consortium name="The Broad Institute Genome Sequencing Center for Infectious Disease"/>
            <person name="Wu L."/>
            <person name="Ma J."/>
        </authorList>
    </citation>
    <scope>NUCLEOTIDE SEQUENCE [LARGE SCALE GENOMIC DNA]</scope>
    <source>
        <strain evidence="9">NBRC 104970</strain>
    </source>
</reference>
<dbReference type="EMBL" id="BSOZ01000009">
    <property type="protein sequence ID" value="GLS03831.1"/>
    <property type="molecule type" value="Genomic_DNA"/>
</dbReference>
<keyword evidence="2 7" id="KW-0963">Cytoplasm</keyword>
<evidence type="ECO:0000256" key="6">
    <source>
        <dbReference type="ARBA" id="ARBA00031828"/>
    </source>
</evidence>
<dbReference type="PANTHER" id="PTHR42891">
    <property type="entry name" value="D-GLYCERO-BETA-D-MANNO-HEPTOSE-1,7-BISPHOSPHATE 7-PHOSPHATASE"/>
    <property type="match status" value="1"/>
</dbReference>
<keyword evidence="5 7" id="KW-0119">Carbohydrate metabolism</keyword>
<dbReference type="Gene3D" id="3.40.50.1000">
    <property type="entry name" value="HAD superfamily/HAD-like"/>
    <property type="match status" value="1"/>
</dbReference>
<comment type="subcellular location">
    <subcellularLocation>
        <location evidence="1 7">Cytoplasm</location>
    </subcellularLocation>
</comment>
<evidence type="ECO:0000313" key="9">
    <source>
        <dbReference type="Proteomes" id="UP001156836"/>
    </source>
</evidence>
<evidence type="ECO:0000256" key="4">
    <source>
        <dbReference type="ARBA" id="ARBA00022801"/>
    </source>
</evidence>
<gene>
    <name evidence="8" type="primary">wcbN</name>
    <name evidence="8" type="ORF">GCM10007860_09760</name>
</gene>
<proteinExistence type="inferred from homology"/>
<dbReference type="Proteomes" id="UP001156836">
    <property type="component" value="Unassembled WGS sequence"/>
</dbReference>
<keyword evidence="9" id="KW-1185">Reference proteome</keyword>
<dbReference type="PANTHER" id="PTHR42891:SF1">
    <property type="entry name" value="D-GLYCERO-BETA-D-MANNO-HEPTOSE-1,7-BISPHOSPHATE 7-PHOSPHATASE"/>
    <property type="match status" value="1"/>
</dbReference>
<dbReference type="InterPro" id="IPR023214">
    <property type="entry name" value="HAD_sf"/>
</dbReference>
<comment type="similarity">
    <text evidence="7">Belongs to the gmhB family.</text>
</comment>
<accession>A0ABQ6BPS4</accession>
<evidence type="ECO:0000256" key="7">
    <source>
        <dbReference type="PIRNR" id="PIRNR004682"/>
    </source>
</evidence>
<dbReference type="InterPro" id="IPR006543">
    <property type="entry name" value="Histidinol-phos"/>
</dbReference>
<dbReference type="PIRSF" id="PIRSF004682">
    <property type="entry name" value="GmhB"/>
    <property type="match status" value="1"/>
</dbReference>
<dbReference type="NCBIfam" id="TIGR01662">
    <property type="entry name" value="HAD-SF-IIIA"/>
    <property type="match status" value="1"/>
</dbReference>
<dbReference type="NCBIfam" id="TIGR00213">
    <property type="entry name" value="GmhB_yaeD"/>
    <property type="match status" value="1"/>
</dbReference>
<keyword evidence="3" id="KW-0479">Metal-binding</keyword>
<dbReference type="SUPFAM" id="SSF56784">
    <property type="entry name" value="HAD-like"/>
    <property type="match status" value="1"/>
</dbReference>
<name>A0ABQ6BPS4_9NEIS</name>
<keyword evidence="4 7" id="KW-0378">Hydrolase</keyword>